<dbReference type="RefSeq" id="WP_096834075.1">
    <property type="nucleotide sequence ID" value="NZ_NXHG01000093.1"/>
</dbReference>
<comment type="caution">
    <text evidence="2">The sequence shown here is derived from an EMBL/GenBank/DDBJ whole genome shotgun (WGS) entry which is preliminary data.</text>
</comment>
<dbReference type="Proteomes" id="UP000217648">
    <property type="component" value="Unassembled WGS sequence"/>
</dbReference>
<organism evidence="2 3">
    <name type="scientific">Klebsiella quasipneumoniae</name>
    <dbReference type="NCBI Taxonomy" id="1463165"/>
    <lineage>
        <taxon>Bacteria</taxon>
        <taxon>Pseudomonadati</taxon>
        <taxon>Pseudomonadota</taxon>
        <taxon>Gammaproteobacteria</taxon>
        <taxon>Enterobacterales</taxon>
        <taxon>Enterobacteriaceae</taxon>
        <taxon>Klebsiella/Raoultella group</taxon>
        <taxon>Klebsiella</taxon>
        <taxon>Klebsiella pneumoniae complex</taxon>
    </lineage>
</organism>
<accession>A0A2A5MB21</accession>
<evidence type="ECO:0000313" key="3">
    <source>
        <dbReference type="Proteomes" id="UP000217648"/>
    </source>
</evidence>
<sequence>MLLNKDRFGKLTSKSLDSIAALGLREANAELPCLFRNNSIEISSKTPPEPLSPLAFELSTNLKKSASALAWNVQYFVDTYGLSNVGFLTLTFRDHVTDPKEAQRRFNSLKTNILAKRYRAYIRVMEPMKSGRIHYHLLIALHSDIRTGFDFPAVYRQDYSSANKAIRSEWSFWRKTAPKYGFGRTELMPVRSNSEGIGRYVGKYISKGIESRTEQFKGVRLVEYSRRAKIASTRFQFVSDGSYEWRRNLSIFVHYIADNMGCEPTFDGLRRVLGSRWSYHWRDFIMNIE</sequence>
<protein>
    <submittedName>
        <fullName evidence="2">Phasyl DNA replicon protein arp</fullName>
    </submittedName>
</protein>
<feature type="domain" description="Replication-associated protein ORF2/G2P" evidence="1">
    <location>
        <begin position="87"/>
        <end position="208"/>
    </location>
</feature>
<reference evidence="2 3" key="1">
    <citation type="submission" date="2017-09" db="EMBL/GenBank/DDBJ databases">
        <title>Mdr eskape-Ghana.</title>
        <authorList>
            <person name="Agyepong N."/>
            <person name="Janice J."/>
            <person name="Samuelsen O."/>
            <person name="Owusu-Ofori A."/>
            <person name="Sundsfjord A."/>
            <person name="Essack S."/>
            <person name="Pedersen T."/>
        </authorList>
    </citation>
    <scope>NUCLEOTIDE SEQUENCE [LARGE SCALE GENOMIC DNA]</scope>
    <source>
        <strain evidence="2 3">46</strain>
    </source>
</reference>
<dbReference type="InterPro" id="IPR056906">
    <property type="entry name" value="ORF2/G2P_dom"/>
</dbReference>
<dbReference type="Pfam" id="PF23343">
    <property type="entry name" value="REP_ORF2-G2P"/>
    <property type="match status" value="1"/>
</dbReference>
<proteinExistence type="predicted"/>
<dbReference type="EMBL" id="NXHG01000093">
    <property type="protein sequence ID" value="PCM58123.1"/>
    <property type="molecule type" value="Genomic_DNA"/>
</dbReference>
<dbReference type="AlphaFoldDB" id="A0A2A5MB21"/>
<evidence type="ECO:0000259" key="1">
    <source>
        <dbReference type="Pfam" id="PF23343"/>
    </source>
</evidence>
<name>A0A2A5MB21_9ENTR</name>
<gene>
    <name evidence="2" type="ORF">CP911_29420</name>
</gene>
<evidence type="ECO:0000313" key="2">
    <source>
        <dbReference type="EMBL" id="PCM58123.1"/>
    </source>
</evidence>